<dbReference type="Proteomes" id="UP000192342">
    <property type="component" value="Unassembled WGS sequence"/>
</dbReference>
<evidence type="ECO:0000313" key="3">
    <source>
        <dbReference type="Proteomes" id="UP000192342"/>
    </source>
</evidence>
<dbReference type="PANTHER" id="PTHR11941:SF54">
    <property type="entry name" value="ENOYL-COA HYDRATASE, MITOCHONDRIAL"/>
    <property type="match status" value="1"/>
</dbReference>
<dbReference type="OrthoDB" id="8640486at2"/>
<dbReference type="GO" id="GO:0003824">
    <property type="term" value="F:catalytic activity"/>
    <property type="evidence" value="ECO:0007669"/>
    <property type="project" value="UniProtKB-ARBA"/>
</dbReference>
<dbReference type="EMBL" id="AQQV01000003">
    <property type="protein sequence ID" value="ORE85817.1"/>
    <property type="molecule type" value="Genomic_DNA"/>
</dbReference>
<dbReference type="Pfam" id="PF00378">
    <property type="entry name" value="ECH_1"/>
    <property type="match status" value="1"/>
</dbReference>
<evidence type="ECO:0000256" key="1">
    <source>
        <dbReference type="ARBA" id="ARBA00005254"/>
    </source>
</evidence>
<dbReference type="STRING" id="1317117.ATO7_11008"/>
<dbReference type="AlphaFoldDB" id="A0A1Y1SAY6"/>
<dbReference type="GO" id="GO:0006635">
    <property type="term" value="P:fatty acid beta-oxidation"/>
    <property type="evidence" value="ECO:0007669"/>
    <property type="project" value="TreeGrafter"/>
</dbReference>
<dbReference type="RefSeq" id="WP_083561861.1">
    <property type="nucleotide sequence ID" value="NZ_AQQV01000003.1"/>
</dbReference>
<comment type="similarity">
    <text evidence="1">Belongs to the enoyl-CoA hydratase/isomerase family.</text>
</comment>
<comment type="caution">
    <text evidence="2">The sequence shown here is derived from an EMBL/GenBank/DDBJ whole genome shotgun (WGS) entry which is preliminary data.</text>
</comment>
<name>A0A1Y1SAY6_9GAMM</name>
<dbReference type="SUPFAM" id="SSF52096">
    <property type="entry name" value="ClpP/crotonase"/>
    <property type="match status" value="1"/>
</dbReference>
<accession>A0A1Y1SAY6</accession>
<dbReference type="Gene3D" id="3.90.226.10">
    <property type="entry name" value="2-enoyl-CoA Hydratase, Chain A, domain 1"/>
    <property type="match status" value="1"/>
</dbReference>
<dbReference type="PANTHER" id="PTHR11941">
    <property type="entry name" value="ENOYL-COA HYDRATASE-RELATED"/>
    <property type="match status" value="1"/>
</dbReference>
<proteinExistence type="inferred from homology"/>
<keyword evidence="3" id="KW-1185">Reference proteome</keyword>
<sequence length="229" mass="24756">MKEFVLRGRGPNTMTLASLQALRDCLAEHPDEPLLITGHGTAFSAGLDIDALIKDDPKRVSDAIEDVAAALFLHPAPTVAAVNGHAIAGGCLLLQACDLRIARADATIKIGMPGVALGINYPPKLMRILRYRIAPQCIDRVLLEAANHAPQQALALGLVDELADDELGLARQRLHSLAAHPREAYAETKRVLREQALEVPPAERAHFEARFSSHWNGAGLSRNRRDKAG</sequence>
<evidence type="ECO:0000313" key="2">
    <source>
        <dbReference type="EMBL" id="ORE85817.1"/>
    </source>
</evidence>
<dbReference type="InterPro" id="IPR029045">
    <property type="entry name" value="ClpP/crotonase-like_dom_sf"/>
</dbReference>
<reference evidence="2 3" key="1">
    <citation type="submission" date="2013-04" db="EMBL/GenBank/DDBJ databases">
        <title>Oceanococcus atlanticus 22II-S10r2 Genome Sequencing.</title>
        <authorList>
            <person name="Lai Q."/>
            <person name="Li G."/>
            <person name="Shao Z."/>
        </authorList>
    </citation>
    <scope>NUCLEOTIDE SEQUENCE [LARGE SCALE GENOMIC DNA]</scope>
    <source>
        <strain evidence="2 3">22II-S10r2</strain>
    </source>
</reference>
<dbReference type="InterPro" id="IPR001753">
    <property type="entry name" value="Enoyl-CoA_hydra/iso"/>
</dbReference>
<organism evidence="2 3">
    <name type="scientific">Oceanococcus atlanticus</name>
    <dbReference type="NCBI Taxonomy" id="1317117"/>
    <lineage>
        <taxon>Bacteria</taxon>
        <taxon>Pseudomonadati</taxon>
        <taxon>Pseudomonadota</taxon>
        <taxon>Gammaproteobacteria</taxon>
        <taxon>Chromatiales</taxon>
        <taxon>Oceanococcaceae</taxon>
        <taxon>Oceanococcus</taxon>
    </lineage>
</organism>
<gene>
    <name evidence="2" type="ORF">ATO7_11008</name>
</gene>
<dbReference type="CDD" id="cd06558">
    <property type="entry name" value="crotonase-like"/>
    <property type="match status" value="1"/>
</dbReference>
<protein>
    <submittedName>
        <fullName evidence="2">Enoyl-CoA hydratase/carnithine racemase</fullName>
    </submittedName>
</protein>